<dbReference type="AlphaFoldDB" id="A0AAD9LS12"/>
<evidence type="ECO:0000313" key="3">
    <source>
        <dbReference type="Proteomes" id="UP001259832"/>
    </source>
</evidence>
<dbReference type="InterPro" id="IPR011010">
    <property type="entry name" value="DNA_brk_join_enz"/>
</dbReference>
<name>A0AAD9LS12_9STRA</name>
<keyword evidence="1" id="KW-0233">DNA recombination</keyword>
<evidence type="ECO:0000256" key="1">
    <source>
        <dbReference type="ARBA" id="ARBA00023172"/>
    </source>
</evidence>
<keyword evidence="3" id="KW-1185">Reference proteome</keyword>
<dbReference type="Proteomes" id="UP001259832">
    <property type="component" value="Unassembled WGS sequence"/>
</dbReference>
<protein>
    <submittedName>
        <fullName evidence="2">Uncharacterized protein</fullName>
    </submittedName>
</protein>
<gene>
    <name evidence="2" type="ORF">P3T76_001999</name>
</gene>
<dbReference type="EMBL" id="JASMQC010000003">
    <property type="protein sequence ID" value="KAK1946446.1"/>
    <property type="molecule type" value="Genomic_DNA"/>
</dbReference>
<dbReference type="GO" id="GO:0015074">
    <property type="term" value="P:DNA integration"/>
    <property type="evidence" value="ECO:0007669"/>
    <property type="project" value="InterPro"/>
</dbReference>
<dbReference type="Gene3D" id="1.10.443.10">
    <property type="entry name" value="Intergrase catalytic core"/>
    <property type="match status" value="1"/>
</dbReference>
<reference evidence="2" key="1">
    <citation type="submission" date="2023-08" db="EMBL/GenBank/DDBJ databases">
        <title>Reference Genome Resource for the Citrus Pathogen Phytophthora citrophthora.</title>
        <authorList>
            <person name="Moller H."/>
            <person name="Coetzee B."/>
            <person name="Rose L.J."/>
            <person name="Van Niekerk J.M."/>
        </authorList>
    </citation>
    <scope>NUCLEOTIDE SEQUENCE</scope>
    <source>
        <strain evidence="2">STE-U-9442</strain>
    </source>
</reference>
<dbReference type="GO" id="GO:0003677">
    <property type="term" value="F:DNA binding"/>
    <property type="evidence" value="ECO:0007669"/>
    <property type="project" value="InterPro"/>
</dbReference>
<dbReference type="SUPFAM" id="SSF56349">
    <property type="entry name" value="DNA breaking-rejoining enzymes"/>
    <property type="match status" value="1"/>
</dbReference>
<dbReference type="InterPro" id="IPR013762">
    <property type="entry name" value="Integrase-like_cat_sf"/>
</dbReference>
<comment type="caution">
    <text evidence="2">The sequence shown here is derived from an EMBL/GenBank/DDBJ whole genome shotgun (WGS) entry which is preliminary data.</text>
</comment>
<organism evidence="2 3">
    <name type="scientific">Phytophthora citrophthora</name>
    <dbReference type="NCBI Taxonomy" id="4793"/>
    <lineage>
        <taxon>Eukaryota</taxon>
        <taxon>Sar</taxon>
        <taxon>Stramenopiles</taxon>
        <taxon>Oomycota</taxon>
        <taxon>Peronosporomycetes</taxon>
        <taxon>Peronosporales</taxon>
        <taxon>Peronosporaceae</taxon>
        <taxon>Phytophthora</taxon>
    </lineage>
</organism>
<dbReference type="GO" id="GO:0006310">
    <property type="term" value="P:DNA recombination"/>
    <property type="evidence" value="ECO:0007669"/>
    <property type="project" value="UniProtKB-KW"/>
</dbReference>
<evidence type="ECO:0000313" key="2">
    <source>
        <dbReference type="EMBL" id="KAK1946446.1"/>
    </source>
</evidence>
<proteinExistence type="predicted"/>
<accession>A0AAD9LS12</accession>
<sequence>MAQHATSGDNVKSVNALPGIYSYVNRVLDRVAATADVAEKLTSHSFRRGGAQHANGAGMCVQWIFDRGAWNMAATNKAFAYVFNTPAEDHKVGRVLSSHAPERPVHLLSLDTFDVDTQVKIRGVASALF</sequence>